<comment type="similarity">
    <text evidence="10">Belongs to the peptidase M15 family.</text>
</comment>
<evidence type="ECO:0000256" key="3">
    <source>
        <dbReference type="ARBA" id="ARBA00022670"/>
    </source>
</evidence>
<evidence type="ECO:0000256" key="12">
    <source>
        <dbReference type="SAM" id="SignalP"/>
    </source>
</evidence>
<dbReference type="PANTHER" id="PTHR37425:SF1">
    <property type="entry name" value="OUTER MEMBRANE PROTEIN"/>
    <property type="match status" value="1"/>
</dbReference>
<dbReference type="AlphaFoldDB" id="A0A427DY99"/>
<evidence type="ECO:0000256" key="2">
    <source>
        <dbReference type="ARBA" id="ARBA00004776"/>
    </source>
</evidence>
<evidence type="ECO:0000256" key="4">
    <source>
        <dbReference type="ARBA" id="ARBA00022723"/>
    </source>
</evidence>
<keyword evidence="6" id="KW-0378">Hydrolase</keyword>
<keyword evidence="4" id="KW-0479">Metal-binding</keyword>
<feature type="chain" id="PRO_5019314582" description="Murein endopeptidase K" evidence="12">
    <location>
        <begin position="30"/>
        <end position="227"/>
    </location>
</feature>
<evidence type="ECO:0000313" key="14">
    <source>
        <dbReference type="Proteomes" id="UP000276506"/>
    </source>
</evidence>
<evidence type="ECO:0000256" key="10">
    <source>
        <dbReference type="ARBA" id="ARBA00093448"/>
    </source>
</evidence>
<evidence type="ECO:0000256" key="6">
    <source>
        <dbReference type="ARBA" id="ARBA00022801"/>
    </source>
</evidence>
<dbReference type="Proteomes" id="UP000276506">
    <property type="component" value="Unassembled WGS sequence"/>
</dbReference>
<feature type="signal peptide" evidence="12">
    <location>
        <begin position="1"/>
        <end position="29"/>
    </location>
</feature>
<dbReference type="EMBL" id="RHQL01000010">
    <property type="protein sequence ID" value="RRV08755.1"/>
    <property type="molecule type" value="Genomic_DNA"/>
</dbReference>
<reference evidence="13 14" key="1">
    <citation type="submission" date="2018-10" db="EMBL/GenBank/DDBJ databases">
        <title>Transmission dynamics of multidrug resistant bacteria on intensive care unit surfaces.</title>
        <authorList>
            <person name="D'Souza A.W."/>
            <person name="Potter R.F."/>
            <person name="Wallace M."/>
            <person name="Shupe A."/>
            <person name="Patel S."/>
            <person name="Sun S."/>
            <person name="Gul D."/>
            <person name="Kwon J.H."/>
            <person name="Andleeb S."/>
            <person name="Burnham C.-A.D."/>
            <person name="Dantas G."/>
        </authorList>
    </citation>
    <scope>NUCLEOTIDE SEQUENCE [LARGE SCALE GENOMIC DNA]</scope>
    <source>
        <strain evidence="13 14">PX_177</strain>
    </source>
</reference>
<keyword evidence="9" id="KW-0961">Cell wall biogenesis/degradation</keyword>
<dbReference type="GO" id="GO:0046872">
    <property type="term" value="F:metal ion binding"/>
    <property type="evidence" value="ECO:0007669"/>
    <property type="project" value="UniProtKB-KW"/>
</dbReference>
<keyword evidence="5 12" id="KW-0732">Signal</keyword>
<dbReference type="GO" id="GO:0008237">
    <property type="term" value="F:metallopeptidase activity"/>
    <property type="evidence" value="ECO:0007669"/>
    <property type="project" value="UniProtKB-KW"/>
</dbReference>
<dbReference type="PANTHER" id="PTHR37425">
    <property type="match status" value="1"/>
</dbReference>
<accession>A0A427DY99</accession>
<proteinExistence type="inferred from homology"/>
<organism evidence="13 14">
    <name type="scientific">Stutzerimonas xanthomarina</name>
    <dbReference type="NCBI Taxonomy" id="271420"/>
    <lineage>
        <taxon>Bacteria</taxon>
        <taxon>Pseudomonadati</taxon>
        <taxon>Pseudomonadota</taxon>
        <taxon>Gammaproteobacteria</taxon>
        <taxon>Pseudomonadales</taxon>
        <taxon>Pseudomonadaceae</taxon>
        <taxon>Stutzerimonas</taxon>
    </lineage>
</organism>
<dbReference type="SUPFAM" id="SSF55166">
    <property type="entry name" value="Hedgehog/DD-peptidase"/>
    <property type="match status" value="1"/>
</dbReference>
<evidence type="ECO:0000256" key="5">
    <source>
        <dbReference type="ARBA" id="ARBA00022729"/>
    </source>
</evidence>
<dbReference type="GO" id="GO:0006508">
    <property type="term" value="P:proteolysis"/>
    <property type="evidence" value="ECO:0007669"/>
    <property type="project" value="UniProtKB-KW"/>
</dbReference>
<name>A0A427DY99_9GAMM</name>
<dbReference type="GO" id="GO:0071555">
    <property type="term" value="P:cell wall organization"/>
    <property type="evidence" value="ECO:0007669"/>
    <property type="project" value="UniProtKB-KW"/>
</dbReference>
<evidence type="ECO:0000256" key="1">
    <source>
        <dbReference type="ARBA" id="ARBA00001947"/>
    </source>
</evidence>
<protein>
    <recommendedName>
        <fullName evidence="11">Murein endopeptidase K</fullName>
    </recommendedName>
</protein>
<sequence>MREHNPLRRQLLLAALAAPVLLSTSPVVANNKRDWRAVILDRDRFLQLERPQAGEAATFCYYRKASGWDKQGYSIACSLLRDVHSKRTVAMSPKLIDLLFLLQAWLRINKLPSKILITSGYRTPEYNSTLEGAAKQSMHVRAMAADISIPGVGAEQIAKLAKAIGVGGVGLYPSRNFIHVDIGRVRSWRTSLEEPASGDWLAQYSLEEIDQVLAINETPDLNRIVFV</sequence>
<keyword evidence="8" id="KW-0482">Metalloprotease</keyword>
<dbReference type="InterPro" id="IPR010275">
    <property type="entry name" value="MepK"/>
</dbReference>
<dbReference type="InterPro" id="IPR009045">
    <property type="entry name" value="Zn_M74/Hedgehog-like"/>
</dbReference>
<evidence type="ECO:0000256" key="9">
    <source>
        <dbReference type="ARBA" id="ARBA00023316"/>
    </source>
</evidence>
<evidence type="ECO:0000256" key="8">
    <source>
        <dbReference type="ARBA" id="ARBA00023049"/>
    </source>
</evidence>
<evidence type="ECO:0000256" key="7">
    <source>
        <dbReference type="ARBA" id="ARBA00022833"/>
    </source>
</evidence>
<evidence type="ECO:0000313" key="13">
    <source>
        <dbReference type="EMBL" id="RRV08755.1"/>
    </source>
</evidence>
<keyword evidence="3" id="KW-0645">Protease</keyword>
<comment type="cofactor">
    <cofactor evidence="1">
        <name>Zn(2+)</name>
        <dbReference type="ChEBI" id="CHEBI:29105"/>
    </cofactor>
</comment>
<gene>
    <name evidence="13" type="ORF">EGJ28_15900</name>
</gene>
<comment type="caution">
    <text evidence="13">The sequence shown here is derived from an EMBL/GenBank/DDBJ whole genome shotgun (WGS) entry which is preliminary data.</text>
</comment>
<evidence type="ECO:0000256" key="11">
    <source>
        <dbReference type="ARBA" id="ARBA00093666"/>
    </source>
</evidence>
<comment type="pathway">
    <text evidence="2">Cell wall biogenesis; cell wall polysaccharide biosynthesis.</text>
</comment>
<dbReference type="Pfam" id="PF05951">
    <property type="entry name" value="Peptidase_M15_2"/>
    <property type="match status" value="1"/>
</dbReference>
<dbReference type="Gene3D" id="3.30.1380.10">
    <property type="match status" value="1"/>
</dbReference>
<keyword evidence="7" id="KW-0862">Zinc</keyword>